<sequence>MLSIEGYAFFPDLPEESQFKIEHEIVVNKVTLINDEVKYDEVYSIIADHQDSNNTRYLASLDFATMTNGHPLIGGQYEVMVRLKQFVDGRWIGQNLTLGRLDNAQVDYTYTTKMRWFRQKVVSTYSFVVIQKKNSQVFNVKVTKLSQINPALLIVKDGVAQGERISILKSKKRIFRFAYNVFKKYYQ</sequence>
<protein>
    <submittedName>
        <fullName evidence="1">Uncharacterized protein</fullName>
    </submittedName>
</protein>
<accession>A0A1X0VBB5</accession>
<evidence type="ECO:0000313" key="2">
    <source>
        <dbReference type="Proteomes" id="UP000192288"/>
    </source>
</evidence>
<dbReference type="STRING" id="33968.BMS77_09740"/>
<name>A0A1X0VBB5_LEUPS</name>
<reference evidence="1 2" key="1">
    <citation type="journal article" date="2017" name="Front. Microbiol.">
        <title>Genomic Characterization of Dairy Associated Leuconostoc Species and Diversity of Leuconostocs in Undefined Mixed Mesophilic Starter Cultures.</title>
        <authorList>
            <person name="Frantzen C.A."/>
            <person name="Kot W."/>
            <person name="Pedersen T.B."/>
            <person name="Ardo Y.M."/>
            <person name="Broadbent J.R."/>
            <person name="Neve H."/>
            <person name="Hansen L.H."/>
            <person name="Dal Bello F."/>
            <person name="Ostlie H.M."/>
            <person name="Kleppen H.P."/>
            <person name="Vogensen F.K."/>
            <person name="Holo H."/>
        </authorList>
    </citation>
    <scope>NUCLEOTIDE SEQUENCE [LARGE SCALE GENOMIC DNA]</scope>
    <source>
        <strain evidence="1 2">LMGCF08</strain>
    </source>
</reference>
<dbReference type="EMBL" id="MPLS01000065">
    <property type="protein sequence ID" value="ORI97027.1"/>
    <property type="molecule type" value="Genomic_DNA"/>
</dbReference>
<dbReference type="RefSeq" id="WP_080519593.1">
    <property type="nucleotide sequence ID" value="NZ_MPLS01000065.1"/>
</dbReference>
<proteinExistence type="predicted"/>
<gene>
    <name evidence="1" type="ORF">BMR96_09470</name>
</gene>
<evidence type="ECO:0000313" key="1">
    <source>
        <dbReference type="EMBL" id="ORI97027.1"/>
    </source>
</evidence>
<dbReference type="AlphaFoldDB" id="A0A1X0VBB5"/>
<comment type="caution">
    <text evidence="1">The sequence shown here is derived from an EMBL/GenBank/DDBJ whole genome shotgun (WGS) entry which is preliminary data.</text>
</comment>
<organism evidence="1 2">
    <name type="scientific">Leuconostoc pseudomesenteroides</name>
    <dbReference type="NCBI Taxonomy" id="33968"/>
    <lineage>
        <taxon>Bacteria</taxon>
        <taxon>Bacillati</taxon>
        <taxon>Bacillota</taxon>
        <taxon>Bacilli</taxon>
        <taxon>Lactobacillales</taxon>
        <taxon>Lactobacillaceae</taxon>
        <taxon>Leuconostoc</taxon>
    </lineage>
</organism>
<dbReference type="Proteomes" id="UP000192288">
    <property type="component" value="Unassembled WGS sequence"/>
</dbReference>